<feature type="compositionally biased region" description="Polar residues" evidence="2">
    <location>
        <begin position="1"/>
        <end position="18"/>
    </location>
</feature>
<feature type="region of interest" description="Disordered" evidence="2">
    <location>
        <begin position="98"/>
        <end position="119"/>
    </location>
</feature>
<feature type="compositionally biased region" description="Polar residues" evidence="2">
    <location>
        <begin position="326"/>
        <end position="336"/>
    </location>
</feature>
<dbReference type="HOGENOM" id="CLU_479928_0_0_1"/>
<feature type="region of interest" description="Disordered" evidence="2">
    <location>
        <begin position="1"/>
        <end position="22"/>
    </location>
</feature>
<evidence type="ECO:0000313" key="3">
    <source>
        <dbReference type="EMBL" id="KIM65395.1"/>
    </source>
</evidence>
<feature type="coiled-coil region" evidence="1">
    <location>
        <begin position="339"/>
        <end position="373"/>
    </location>
</feature>
<reference evidence="3 4" key="1">
    <citation type="submission" date="2014-04" db="EMBL/GenBank/DDBJ databases">
        <authorList>
            <consortium name="DOE Joint Genome Institute"/>
            <person name="Kuo A."/>
            <person name="Kohler A."/>
            <person name="Nagy L.G."/>
            <person name="Floudas D."/>
            <person name="Copeland A."/>
            <person name="Barry K.W."/>
            <person name="Cichocki N."/>
            <person name="Veneault-Fourrey C."/>
            <person name="LaButti K."/>
            <person name="Lindquist E.A."/>
            <person name="Lipzen A."/>
            <person name="Lundell T."/>
            <person name="Morin E."/>
            <person name="Murat C."/>
            <person name="Sun H."/>
            <person name="Tunlid A."/>
            <person name="Henrissat B."/>
            <person name="Grigoriev I.V."/>
            <person name="Hibbett D.S."/>
            <person name="Martin F."/>
            <person name="Nordberg H.P."/>
            <person name="Cantor M.N."/>
            <person name="Hua S.X."/>
        </authorList>
    </citation>
    <scope>NUCLEOTIDE SEQUENCE [LARGE SCALE GENOMIC DNA]</scope>
    <source>
        <strain evidence="3 4">Foug A</strain>
    </source>
</reference>
<dbReference type="InParanoid" id="A0A0C3DXV1"/>
<gene>
    <name evidence="3" type="ORF">SCLCIDRAFT_22613</name>
</gene>
<organism evidence="3 4">
    <name type="scientific">Scleroderma citrinum Foug A</name>
    <dbReference type="NCBI Taxonomy" id="1036808"/>
    <lineage>
        <taxon>Eukaryota</taxon>
        <taxon>Fungi</taxon>
        <taxon>Dikarya</taxon>
        <taxon>Basidiomycota</taxon>
        <taxon>Agaricomycotina</taxon>
        <taxon>Agaricomycetes</taxon>
        <taxon>Agaricomycetidae</taxon>
        <taxon>Boletales</taxon>
        <taxon>Sclerodermatineae</taxon>
        <taxon>Sclerodermataceae</taxon>
        <taxon>Scleroderma</taxon>
    </lineage>
</organism>
<dbReference type="EMBL" id="KN822022">
    <property type="protein sequence ID" value="KIM65395.1"/>
    <property type="molecule type" value="Genomic_DNA"/>
</dbReference>
<evidence type="ECO:0000256" key="2">
    <source>
        <dbReference type="SAM" id="MobiDB-lite"/>
    </source>
</evidence>
<evidence type="ECO:0000256" key="1">
    <source>
        <dbReference type="SAM" id="Coils"/>
    </source>
</evidence>
<feature type="region of interest" description="Disordered" evidence="2">
    <location>
        <begin position="311"/>
        <end position="336"/>
    </location>
</feature>
<proteinExistence type="predicted"/>
<feature type="compositionally biased region" description="Basic and acidic residues" evidence="2">
    <location>
        <begin position="313"/>
        <end position="325"/>
    </location>
</feature>
<name>A0A0C3DXV1_9AGAM</name>
<dbReference type="Proteomes" id="UP000053989">
    <property type="component" value="Unassembled WGS sequence"/>
</dbReference>
<reference evidence="4" key="2">
    <citation type="submission" date="2015-01" db="EMBL/GenBank/DDBJ databases">
        <title>Evolutionary Origins and Diversification of the Mycorrhizal Mutualists.</title>
        <authorList>
            <consortium name="DOE Joint Genome Institute"/>
            <consortium name="Mycorrhizal Genomics Consortium"/>
            <person name="Kohler A."/>
            <person name="Kuo A."/>
            <person name="Nagy L.G."/>
            <person name="Floudas D."/>
            <person name="Copeland A."/>
            <person name="Barry K.W."/>
            <person name="Cichocki N."/>
            <person name="Veneault-Fourrey C."/>
            <person name="LaButti K."/>
            <person name="Lindquist E.A."/>
            <person name="Lipzen A."/>
            <person name="Lundell T."/>
            <person name="Morin E."/>
            <person name="Murat C."/>
            <person name="Riley R."/>
            <person name="Ohm R."/>
            <person name="Sun H."/>
            <person name="Tunlid A."/>
            <person name="Henrissat B."/>
            <person name="Grigoriev I.V."/>
            <person name="Hibbett D.S."/>
            <person name="Martin F."/>
        </authorList>
    </citation>
    <scope>NUCLEOTIDE SEQUENCE [LARGE SCALE GENOMIC DNA]</scope>
    <source>
        <strain evidence="4">Foug A</strain>
    </source>
</reference>
<feature type="region of interest" description="Disordered" evidence="2">
    <location>
        <begin position="483"/>
        <end position="525"/>
    </location>
</feature>
<keyword evidence="4" id="KW-1185">Reference proteome</keyword>
<sequence>MATQPSNTSGQSESTLSAKATGPMTPADVIAEATTLITAKVASLKGKKEMEIWVEVQQYVWEQLNHIRSVVHDVPRRLSIPPMLMALDRDLEDPTTESVVDHPWCTHGENVPAATQDSEMEGQQERMAKMDKGKGRADEVERGEAMVGGVDEGKPGDIASPIDLGNVSNLPPLLIVRMKSLQQPRSILPPKPTIFSNPLPTAKYFPSLTDATNVHNATSPVQGREILLASSATRPSMGATCPKASPSAPPSPPVAMSVNLRCLTRKRKVASPIPADVISAPPAKVGPSIPGPSRGKREKMVAVEIIQPRWLSKSRDRGTSGERSDQGTVATSTSTCSNCSQLKEQLGDVTRRLEAQEVQMDTLRDLMENLRSSMQIAPPAPLPSPAVQTSTPVGSLASIPRTVSPSSISVALPSPIVPSSTNLDLPEEVPDVGSPQVPSIKVSTLQPPMALQLDGYDTIPAPGVIPGDVLNTLWVVPAAEAARSPRSPSMTGDDYHPPSCPPPTISPTTNKTTVDGHTIPPPTIVVSPAESPVVSNALSVQSLLRAHRSTRVGWTSLPVSE</sequence>
<protein>
    <submittedName>
        <fullName evidence="3">Uncharacterized protein</fullName>
    </submittedName>
</protein>
<evidence type="ECO:0000313" key="4">
    <source>
        <dbReference type="Proteomes" id="UP000053989"/>
    </source>
</evidence>
<keyword evidence="1" id="KW-0175">Coiled coil</keyword>
<dbReference type="AlphaFoldDB" id="A0A0C3DXV1"/>
<accession>A0A0C3DXV1</accession>